<dbReference type="InterPro" id="IPR015853">
    <property type="entry name" value="ABC_transpr_FbpC"/>
</dbReference>
<dbReference type="FunFam" id="3.40.50.300:FF:000425">
    <property type="entry name" value="Probable ABC transporter, ATP-binding subunit"/>
    <property type="match status" value="1"/>
</dbReference>
<evidence type="ECO:0000256" key="6">
    <source>
        <dbReference type="ARBA" id="ARBA00023004"/>
    </source>
</evidence>
<dbReference type="OrthoDB" id="9790614at2"/>
<dbReference type="Pfam" id="PF00005">
    <property type="entry name" value="ABC_tran"/>
    <property type="match status" value="1"/>
</dbReference>
<dbReference type="InterPro" id="IPR027417">
    <property type="entry name" value="P-loop_NTPase"/>
</dbReference>
<keyword evidence="5" id="KW-0067">ATP-binding</keyword>
<dbReference type="InterPro" id="IPR003439">
    <property type="entry name" value="ABC_transporter-like_ATP-bd"/>
</dbReference>
<dbReference type="Gene3D" id="3.40.50.300">
    <property type="entry name" value="P-loop containing nucleotide triphosphate hydrolases"/>
    <property type="match status" value="1"/>
</dbReference>
<evidence type="ECO:0000256" key="8">
    <source>
        <dbReference type="ARBA" id="ARBA00023136"/>
    </source>
</evidence>
<comment type="catalytic activity">
    <reaction evidence="9">
        <text>a quaternary ammonium(out) + ATP + H2O = a quaternary ammonium(in) + ADP + phosphate + H(+)</text>
        <dbReference type="Rhea" id="RHEA:11036"/>
        <dbReference type="ChEBI" id="CHEBI:15377"/>
        <dbReference type="ChEBI" id="CHEBI:15378"/>
        <dbReference type="ChEBI" id="CHEBI:30616"/>
        <dbReference type="ChEBI" id="CHEBI:35267"/>
        <dbReference type="ChEBI" id="CHEBI:43474"/>
        <dbReference type="ChEBI" id="CHEBI:456216"/>
        <dbReference type="EC" id="7.6.2.9"/>
    </reaction>
</comment>
<dbReference type="PROSITE" id="PS00211">
    <property type="entry name" value="ABC_TRANSPORTER_1"/>
    <property type="match status" value="1"/>
</dbReference>
<comment type="subunit">
    <text evidence="10">The complex is composed of two ATP-binding proteins (OpuCA), two transmembrane proteins (OpuCB and OpuCD) and a solute-binding protein (OpuCC).</text>
</comment>
<organism evidence="14 15">
    <name type="scientific">Jeotgalibacillus proteolyticus</name>
    <dbReference type="NCBI Taxonomy" id="2082395"/>
    <lineage>
        <taxon>Bacteria</taxon>
        <taxon>Bacillati</taxon>
        <taxon>Bacillota</taxon>
        <taxon>Bacilli</taxon>
        <taxon>Bacillales</taxon>
        <taxon>Caryophanaceae</taxon>
        <taxon>Jeotgalibacillus</taxon>
    </lineage>
</organism>
<dbReference type="GO" id="GO:0015408">
    <property type="term" value="F:ABC-type ferric iron transporter activity"/>
    <property type="evidence" value="ECO:0007669"/>
    <property type="project" value="InterPro"/>
</dbReference>
<dbReference type="PROSITE" id="PS50893">
    <property type="entry name" value="ABC_TRANSPORTER_2"/>
    <property type="match status" value="1"/>
</dbReference>
<dbReference type="EMBL" id="PREZ01000005">
    <property type="protein sequence ID" value="PPA69692.1"/>
    <property type="molecule type" value="Genomic_DNA"/>
</dbReference>
<dbReference type="RefSeq" id="WP_104058684.1">
    <property type="nucleotide sequence ID" value="NZ_PREZ01000005.1"/>
</dbReference>
<accession>A0A2S5G9L3</accession>
<dbReference type="GO" id="GO:0005524">
    <property type="term" value="F:ATP binding"/>
    <property type="evidence" value="ECO:0007669"/>
    <property type="project" value="UniProtKB-KW"/>
</dbReference>
<dbReference type="AlphaFoldDB" id="A0A2S5G9L3"/>
<sequence length="238" mass="26816">MFVQIKDLCFCYGNTKQNTINQFHLEIQQGEIISIQGDSGSGKSTVLRLLCGLEVPSKGTITIDGEVMTDDRHFVLPEKRGIGMVFQDYALFPHMTVLENIQFGLKKYSRKAKKQRAEEVLELVNMMSFAKRYPHELSGGQQQRIALARSLAPKPSLLLLDEPFSNLDAGLQIKIRSELREIIKKTGITSIFVSHDLEDSKAIADRIVTMRDGAAHNWESICTTTRKEKPALHLVESK</sequence>
<gene>
    <name evidence="14" type="ORF">C4B60_14210</name>
</gene>
<proteinExistence type="predicted"/>
<dbReference type="GO" id="GO:0016020">
    <property type="term" value="C:membrane"/>
    <property type="evidence" value="ECO:0007669"/>
    <property type="project" value="InterPro"/>
</dbReference>
<keyword evidence="8" id="KW-0472">Membrane</keyword>
<evidence type="ECO:0000256" key="11">
    <source>
        <dbReference type="ARBA" id="ARBA00066388"/>
    </source>
</evidence>
<name>A0A2S5G9L3_9BACL</name>
<dbReference type="InterPro" id="IPR017871">
    <property type="entry name" value="ABC_transporter-like_CS"/>
</dbReference>
<evidence type="ECO:0000313" key="15">
    <source>
        <dbReference type="Proteomes" id="UP000239047"/>
    </source>
</evidence>
<keyword evidence="15" id="KW-1185">Reference proteome</keyword>
<feature type="domain" description="ABC transporter" evidence="13">
    <location>
        <begin position="3"/>
        <end position="237"/>
    </location>
</feature>
<keyword evidence="2" id="KW-1003">Cell membrane</keyword>
<dbReference type="Proteomes" id="UP000239047">
    <property type="component" value="Unassembled WGS sequence"/>
</dbReference>
<dbReference type="SUPFAM" id="SSF52540">
    <property type="entry name" value="P-loop containing nucleoside triphosphate hydrolases"/>
    <property type="match status" value="1"/>
</dbReference>
<evidence type="ECO:0000259" key="13">
    <source>
        <dbReference type="PROSITE" id="PS50893"/>
    </source>
</evidence>
<evidence type="ECO:0000256" key="2">
    <source>
        <dbReference type="ARBA" id="ARBA00022475"/>
    </source>
</evidence>
<comment type="caution">
    <text evidence="14">The sequence shown here is derived from an EMBL/GenBank/DDBJ whole genome shotgun (WGS) entry which is preliminary data.</text>
</comment>
<keyword evidence="7" id="KW-0406">Ion transport</keyword>
<evidence type="ECO:0000256" key="5">
    <source>
        <dbReference type="ARBA" id="ARBA00022840"/>
    </source>
</evidence>
<dbReference type="EC" id="7.6.2.9" evidence="11"/>
<evidence type="ECO:0000313" key="14">
    <source>
        <dbReference type="EMBL" id="PPA69692.1"/>
    </source>
</evidence>
<keyword evidence="3" id="KW-0410">Iron transport</keyword>
<keyword evidence="1" id="KW-0813">Transport</keyword>
<keyword evidence="4" id="KW-0547">Nucleotide-binding</keyword>
<protein>
    <recommendedName>
        <fullName evidence="12">Carnitine transport ATP-binding protein OpuCA</fullName>
        <ecNumber evidence="11">7.6.2.9</ecNumber>
    </recommendedName>
</protein>
<evidence type="ECO:0000256" key="10">
    <source>
        <dbReference type="ARBA" id="ARBA00063934"/>
    </source>
</evidence>
<evidence type="ECO:0000256" key="12">
    <source>
        <dbReference type="ARBA" id="ARBA00070305"/>
    </source>
</evidence>
<dbReference type="CDD" id="cd03259">
    <property type="entry name" value="ABC_Carb_Solutes_like"/>
    <property type="match status" value="1"/>
</dbReference>
<dbReference type="GO" id="GO:0016887">
    <property type="term" value="F:ATP hydrolysis activity"/>
    <property type="evidence" value="ECO:0007669"/>
    <property type="project" value="InterPro"/>
</dbReference>
<dbReference type="InterPro" id="IPR050093">
    <property type="entry name" value="ABC_SmlMolc_Importer"/>
</dbReference>
<dbReference type="SMART" id="SM00382">
    <property type="entry name" value="AAA"/>
    <property type="match status" value="1"/>
</dbReference>
<dbReference type="PANTHER" id="PTHR42781">
    <property type="entry name" value="SPERMIDINE/PUTRESCINE IMPORT ATP-BINDING PROTEIN POTA"/>
    <property type="match status" value="1"/>
</dbReference>
<evidence type="ECO:0000256" key="1">
    <source>
        <dbReference type="ARBA" id="ARBA00022448"/>
    </source>
</evidence>
<evidence type="ECO:0000256" key="7">
    <source>
        <dbReference type="ARBA" id="ARBA00023065"/>
    </source>
</evidence>
<reference evidence="14 15" key="1">
    <citation type="submission" date="2018-02" db="EMBL/GenBank/DDBJ databases">
        <title>Jeotgalibacillus proteolyticum sp. nov. a protease producing bacterium isolated from ocean sediments of Laizhou Bay.</title>
        <authorList>
            <person name="Li Y."/>
        </authorList>
    </citation>
    <scope>NUCLEOTIDE SEQUENCE [LARGE SCALE GENOMIC DNA]</scope>
    <source>
        <strain evidence="14 15">22-7</strain>
    </source>
</reference>
<dbReference type="InterPro" id="IPR003593">
    <property type="entry name" value="AAA+_ATPase"/>
</dbReference>
<evidence type="ECO:0000256" key="9">
    <source>
        <dbReference type="ARBA" id="ARBA00052482"/>
    </source>
</evidence>
<evidence type="ECO:0000256" key="4">
    <source>
        <dbReference type="ARBA" id="ARBA00022741"/>
    </source>
</evidence>
<evidence type="ECO:0000256" key="3">
    <source>
        <dbReference type="ARBA" id="ARBA00022496"/>
    </source>
</evidence>
<keyword evidence="6" id="KW-0408">Iron</keyword>
<dbReference type="PANTHER" id="PTHR42781:SF4">
    <property type="entry name" value="SPERMIDINE_PUTRESCINE IMPORT ATP-BINDING PROTEIN POTA"/>
    <property type="match status" value="1"/>
</dbReference>
<dbReference type="GO" id="GO:0015418">
    <property type="term" value="F:ABC-type quaternary ammonium compound transporting activity"/>
    <property type="evidence" value="ECO:0007669"/>
    <property type="project" value="UniProtKB-EC"/>
</dbReference>